<dbReference type="EMBL" id="NEVH01007407">
    <property type="protein sequence ID" value="PNF35760.1"/>
    <property type="molecule type" value="Genomic_DNA"/>
</dbReference>
<feature type="compositionally biased region" description="Polar residues" evidence="1">
    <location>
        <begin position="291"/>
        <end position="310"/>
    </location>
</feature>
<protein>
    <submittedName>
        <fullName evidence="2">Uncharacterized protein</fullName>
    </submittedName>
</protein>
<keyword evidence="3" id="KW-1185">Reference proteome</keyword>
<feature type="region of interest" description="Disordered" evidence="1">
    <location>
        <begin position="222"/>
        <end position="398"/>
    </location>
</feature>
<organism evidence="2 3">
    <name type="scientific">Cryptotermes secundus</name>
    <dbReference type="NCBI Taxonomy" id="105785"/>
    <lineage>
        <taxon>Eukaryota</taxon>
        <taxon>Metazoa</taxon>
        <taxon>Ecdysozoa</taxon>
        <taxon>Arthropoda</taxon>
        <taxon>Hexapoda</taxon>
        <taxon>Insecta</taxon>
        <taxon>Pterygota</taxon>
        <taxon>Neoptera</taxon>
        <taxon>Polyneoptera</taxon>
        <taxon>Dictyoptera</taxon>
        <taxon>Blattodea</taxon>
        <taxon>Blattoidea</taxon>
        <taxon>Termitoidae</taxon>
        <taxon>Kalotermitidae</taxon>
        <taxon>Cryptotermitinae</taxon>
        <taxon>Cryptotermes</taxon>
    </lineage>
</organism>
<feature type="compositionally biased region" description="Basic and acidic residues" evidence="1">
    <location>
        <begin position="312"/>
        <end position="321"/>
    </location>
</feature>
<dbReference type="InParanoid" id="A0A2J7R4K1"/>
<feature type="compositionally biased region" description="Basic and acidic residues" evidence="1">
    <location>
        <begin position="367"/>
        <end position="390"/>
    </location>
</feature>
<sequence length="525" mass="57424">MDVADRSSTPPPPLPPKTRKNINSSSIIATNHVIATRVTSSPAKTTVFREVPSGDNSVTPPPQSSQHDNLSFSFPEVRSLTLLSGQPRTESSSTSPHSITNSEHHVVKIRINPGDDAITGTTQYPPNLQQYPSLCGKHPASNLNKTEPQSLNFHPSHYTSTPAEGYIRINVSSSDVEHQQQHEEMVRRSTTSIPGNLIKSSPQERANPYFFYGSFSSNGMVISSGQSSPSDTLDSGTCSDLDGSTPPPLPKKKSVTPTIATVTVTVNGGGHRRTGSLTSSGAEVDSDDEGSNISCDSLNSSELNGETSIGSDARHDIKEIQESNDLSSKSKQRGDLKNGIDASSTKLNGSVFKYQNTSPTSTLSTSSDDRSKKSVVEEKTYEERQKETAEKQQASSRKLVNNGQIFDTDRFYTFHLNEHATDSKETVHGQNIESEETFAGFRDLLQGKESSSTIRSSKGTVRGVKNRVRAGIATFLQFHDTKVAALRLADPPSKEPYTLCTDKEIEKRPRFFRIRYIDNKMLKNK</sequence>
<feature type="compositionally biased region" description="Low complexity" evidence="1">
    <location>
        <begin position="255"/>
        <end position="266"/>
    </location>
</feature>
<name>A0A2J7R4K1_9NEOP</name>
<feature type="compositionally biased region" description="Low complexity" evidence="1">
    <location>
        <begin position="357"/>
        <end position="366"/>
    </location>
</feature>
<feature type="compositionally biased region" description="Polar residues" evidence="1">
    <location>
        <begin position="54"/>
        <end position="70"/>
    </location>
</feature>
<evidence type="ECO:0000256" key="1">
    <source>
        <dbReference type="SAM" id="MobiDB-lite"/>
    </source>
</evidence>
<dbReference type="OrthoDB" id="423313at2759"/>
<feature type="compositionally biased region" description="Polar residues" evidence="1">
    <location>
        <begin position="341"/>
        <end position="356"/>
    </location>
</feature>
<dbReference type="STRING" id="105785.A0A2J7R4K1"/>
<accession>A0A2J7R4K1</accession>
<feature type="region of interest" description="Disordered" evidence="1">
    <location>
        <begin position="1"/>
        <end position="70"/>
    </location>
</feature>
<dbReference type="Proteomes" id="UP000235965">
    <property type="component" value="Unassembled WGS sequence"/>
</dbReference>
<proteinExistence type="predicted"/>
<feature type="region of interest" description="Disordered" evidence="1">
    <location>
        <begin position="180"/>
        <end position="203"/>
    </location>
</feature>
<reference evidence="2 3" key="1">
    <citation type="submission" date="2017-12" db="EMBL/GenBank/DDBJ databases">
        <title>Hemimetabolous genomes reveal molecular basis of termite eusociality.</title>
        <authorList>
            <person name="Harrison M.C."/>
            <person name="Jongepier E."/>
            <person name="Robertson H.M."/>
            <person name="Arning N."/>
            <person name="Bitard-Feildel T."/>
            <person name="Chao H."/>
            <person name="Childers C.P."/>
            <person name="Dinh H."/>
            <person name="Doddapaneni H."/>
            <person name="Dugan S."/>
            <person name="Gowin J."/>
            <person name="Greiner C."/>
            <person name="Han Y."/>
            <person name="Hu H."/>
            <person name="Hughes D.S.T."/>
            <person name="Huylmans A.-K."/>
            <person name="Kemena C."/>
            <person name="Kremer L.P.M."/>
            <person name="Lee S.L."/>
            <person name="Lopez-Ezquerra A."/>
            <person name="Mallet L."/>
            <person name="Monroy-Kuhn J.M."/>
            <person name="Moser A."/>
            <person name="Murali S.C."/>
            <person name="Muzny D.M."/>
            <person name="Otani S."/>
            <person name="Piulachs M.-D."/>
            <person name="Poelchau M."/>
            <person name="Qu J."/>
            <person name="Schaub F."/>
            <person name="Wada-Katsumata A."/>
            <person name="Worley K.C."/>
            <person name="Xie Q."/>
            <person name="Ylla G."/>
            <person name="Poulsen M."/>
            <person name="Gibbs R.A."/>
            <person name="Schal C."/>
            <person name="Richards S."/>
            <person name="Belles X."/>
            <person name="Korb J."/>
            <person name="Bornberg-Bauer E."/>
        </authorList>
    </citation>
    <scope>NUCLEOTIDE SEQUENCE [LARGE SCALE GENOMIC DNA]</scope>
    <source>
        <tissue evidence="2">Whole body</tissue>
    </source>
</reference>
<comment type="caution">
    <text evidence="2">The sequence shown here is derived from an EMBL/GenBank/DDBJ whole genome shotgun (WGS) entry which is preliminary data.</text>
</comment>
<gene>
    <name evidence="2" type="ORF">B7P43_G13048</name>
</gene>
<evidence type="ECO:0000313" key="2">
    <source>
        <dbReference type="EMBL" id="PNF35760.1"/>
    </source>
</evidence>
<feature type="compositionally biased region" description="Polar residues" evidence="1">
    <location>
        <begin position="222"/>
        <end position="238"/>
    </location>
</feature>
<evidence type="ECO:0000313" key="3">
    <source>
        <dbReference type="Proteomes" id="UP000235965"/>
    </source>
</evidence>
<dbReference type="AlphaFoldDB" id="A0A2J7R4K1"/>
<feature type="compositionally biased region" description="Polar residues" evidence="1">
    <location>
        <begin position="188"/>
        <end position="203"/>
    </location>
</feature>